<dbReference type="Pfam" id="PF13401">
    <property type="entry name" value="AAA_22"/>
    <property type="match status" value="1"/>
</dbReference>
<feature type="domain" description="ORC1/DEAH AAA+ ATPase" evidence="1">
    <location>
        <begin position="50"/>
        <end position="212"/>
    </location>
</feature>
<dbReference type="GO" id="GO:0016887">
    <property type="term" value="F:ATP hydrolysis activity"/>
    <property type="evidence" value="ECO:0007669"/>
    <property type="project" value="InterPro"/>
</dbReference>
<reference evidence="2 3" key="1">
    <citation type="submission" date="2012-12" db="EMBL/GenBank/DDBJ databases">
        <title>The Genome Sequence of Bacillus cereus VD133.</title>
        <authorList>
            <consortium name="The Broad Institute Genome Sequencing Platform"/>
            <consortium name="The Broad Institute Genome Sequencing Center for Infectious Disease"/>
            <person name="Feldgarden M."/>
            <person name="Van der Auwera G.A."/>
            <person name="Mahillon J."/>
            <person name="Duprez V."/>
            <person name="Timmery S."/>
            <person name="Mattelet C."/>
            <person name="Dierick K."/>
            <person name="Sun M."/>
            <person name="Yu Z."/>
            <person name="Zhu L."/>
            <person name="Hu X."/>
            <person name="Shank E.B."/>
            <person name="Swiecicka I."/>
            <person name="Hansen B.M."/>
            <person name="Andrup L."/>
            <person name="Walker B."/>
            <person name="Young S.K."/>
            <person name="Zeng Q."/>
            <person name="Gargeya S."/>
            <person name="Fitzgerald M."/>
            <person name="Haas B."/>
            <person name="Abouelleil A."/>
            <person name="Alvarado L."/>
            <person name="Arachchi H.M."/>
            <person name="Berlin A.M."/>
            <person name="Chapman S.B."/>
            <person name="Dewar J."/>
            <person name="Goldberg J."/>
            <person name="Griggs A."/>
            <person name="Gujja S."/>
            <person name="Hansen M."/>
            <person name="Howarth C."/>
            <person name="Imamovic A."/>
            <person name="Larimer J."/>
            <person name="McCowan C."/>
            <person name="Murphy C."/>
            <person name="Neiman D."/>
            <person name="Pearson M."/>
            <person name="Priest M."/>
            <person name="Roberts A."/>
            <person name="Saif S."/>
            <person name="Shea T."/>
            <person name="Sisk P."/>
            <person name="Sykes S."/>
            <person name="Wortman J."/>
            <person name="Nusbaum C."/>
            <person name="Birren B."/>
        </authorList>
    </citation>
    <scope>NUCLEOTIDE SEQUENCE [LARGE SCALE GENOMIC DNA]</scope>
    <source>
        <strain evidence="2 3">VD133</strain>
    </source>
</reference>
<evidence type="ECO:0000313" key="3">
    <source>
        <dbReference type="Proteomes" id="UP000014018"/>
    </source>
</evidence>
<protein>
    <recommendedName>
        <fullName evidence="1">ORC1/DEAH AAA+ ATPase domain-containing protein</fullName>
    </recommendedName>
</protein>
<dbReference type="Gene3D" id="3.40.50.300">
    <property type="entry name" value="P-loop containing nucleotide triphosphate hydrolases"/>
    <property type="match status" value="1"/>
</dbReference>
<name>A0A9W5PR45_BACCE</name>
<dbReference type="AlphaFoldDB" id="A0A9W5PR45"/>
<dbReference type="EMBL" id="AHFB01000061">
    <property type="protein sequence ID" value="EOO33239.1"/>
    <property type="molecule type" value="Genomic_DNA"/>
</dbReference>
<gene>
    <name evidence="2" type="ORF">IIU_03351</name>
</gene>
<dbReference type="InterPro" id="IPR049945">
    <property type="entry name" value="AAA_22"/>
</dbReference>
<comment type="caution">
    <text evidence="2">The sequence shown here is derived from an EMBL/GenBank/DDBJ whole genome shotgun (WGS) entry which is preliminary data.</text>
</comment>
<sequence>MMDEQYLFPAELLNKSINERITYFGNLTVNHKNMQDTMDTLLENIFKPAGASIIMVFGPSGVGKTTLKRLVEVKIIEKLMPKLESDPGMIPVTGVELVSPDLGNFNWKDYYKRALQALKEPLIEHKISFEKMINDEVKKKYISHTNPRTAPEYRESLEKAFNYRKPLAFIIDEAQHFAKMASGKRVQDQLDSIKSIANITGITHVLIGTYDLINFANLSGQLSRRTVDINFPRYTLEQEDIVHFQRIIYSLQKKLPLANQMNLLEYWEFIYERTVGCVGILKNWLERCLYGVLSDGRECIEITDLEKYALSISKIDKIVSEVLLGESLLMEDGEKRKKIHYMLGLNVQEEMVPKKNKAVKRVGQRNPKRDLVGKIDGRNI</sequence>
<dbReference type="SUPFAM" id="SSF52540">
    <property type="entry name" value="P-loop containing nucleoside triphosphate hydrolases"/>
    <property type="match status" value="1"/>
</dbReference>
<dbReference type="Proteomes" id="UP000014018">
    <property type="component" value="Unassembled WGS sequence"/>
</dbReference>
<organism evidence="2 3">
    <name type="scientific">Bacillus cereus VD133</name>
    <dbReference type="NCBI Taxonomy" id="1053233"/>
    <lineage>
        <taxon>Bacteria</taxon>
        <taxon>Bacillati</taxon>
        <taxon>Bacillota</taxon>
        <taxon>Bacilli</taxon>
        <taxon>Bacillales</taxon>
        <taxon>Bacillaceae</taxon>
        <taxon>Bacillus</taxon>
        <taxon>Bacillus cereus group</taxon>
    </lineage>
</organism>
<evidence type="ECO:0000259" key="1">
    <source>
        <dbReference type="Pfam" id="PF13401"/>
    </source>
</evidence>
<evidence type="ECO:0000313" key="2">
    <source>
        <dbReference type="EMBL" id="EOO33239.1"/>
    </source>
</evidence>
<dbReference type="InterPro" id="IPR027417">
    <property type="entry name" value="P-loop_NTPase"/>
</dbReference>
<proteinExistence type="predicted"/>
<accession>A0A9W5PR45</accession>